<proteinExistence type="predicted"/>
<dbReference type="InterPro" id="IPR010368">
    <property type="entry name" value="Com_YlbF"/>
</dbReference>
<evidence type="ECO:0000313" key="2">
    <source>
        <dbReference type="Proteomes" id="UP001596505"/>
    </source>
</evidence>
<dbReference type="PIRSF" id="PIRSF021287">
    <property type="entry name" value="Biofilm_formation_YmcA"/>
    <property type="match status" value="1"/>
</dbReference>
<protein>
    <submittedName>
        <fullName evidence="1">RicAFT regulatory complex protein RicA family protein</fullName>
    </submittedName>
</protein>
<dbReference type="Gene3D" id="1.20.1500.10">
    <property type="entry name" value="YheA/YmcA-like"/>
    <property type="match status" value="1"/>
</dbReference>
<dbReference type="InterPro" id="IPR023378">
    <property type="entry name" value="YheA/YmcA-like_dom_sf"/>
</dbReference>
<dbReference type="PANTHER" id="PTHR38448">
    <property type="entry name" value="REGULATORY PROTEIN YLBF-RELATED"/>
    <property type="match status" value="1"/>
</dbReference>
<dbReference type="EMBL" id="JBHTCO010000004">
    <property type="protein sequence ID" value="MFC7392623.1"/>
    <property type="molecule type" value="Genomic_DNA"/>
</dbReference>
<reference evidence="2" key="1">
    <citation type="journal article" date="2019" name="Int. J. Syst. Evol. Microbiol.">
        <title>The Global Catalogue of Microorganisms (GCM) 10K type strain sequencing project: providing services to taxonomists for standard genome sequencing and annotation.</title>
        <authorList>
            <consortium name="The Broad Institute Genomics Platform"/>
            <consortium name="The Broad Institute Genome Sequencing Center for Infectious Disease"/>
            <person name="Wu L."/>
            <person name="Ma J."/>
        </authorList>
    </citation>
    <scope>NUCLEOTIDE SEQUENCE [LARGE SCALE GENOMIC DNA]</scope>
    <source>
        <strain evidence="2">CGMCC 1.16305</strain>
    </source>
</reference>
<sequence length="142" mass="16124">MTQYTKKEVIAKAQEIAQMIASTDEVDFFKRAEEKINRNEKVQKLIAQIKLYQKESVNLQHYQKHEALKKNEEKIDELLKELDSIPVVQSFKQSQEDVNDLLQLISNTISNKVTEEIIKSTGGDLLAGQTGSAIESKKTQGC</sequence>
<organism evidence="1 2">
    <name type="scientific">Scopulibacillus cellulosilyticus</name>
    <dbReference type="NCBI Taxonomy" id="2665665"/>
    <lineage>
        <taxon>Bacteria</taxon>
        <taxon>Bacillati</taxon>
        <taxon>Bacillota</taxon>
        <taxon>Bacilli</taxon>
        <taxon>Bacillales</taxon>
        <taxon>Sporolactobacillaceae</taxon>
        <taxon>Scopulibacillus</taxon>
    </lineage>
</organism>
<accession>A0ABW2PT84</accession>
<dbReference type="SUPFAM" id="SSF158622">
    <property type="entry name" value="YheA/YmcA-like"/>
    <property type="match status" value="1"/>
</dbReference>
<evidence type="ECO:0000313" key="1">
    <source>
        <dbReference type="EMBL" id="MFC7392623.1"/>
    </source>
</evidence>
<dbReference type="InterPro" id="IPR016783">
    <property type="entry name" value="Biofilm_formation_YmcA"/>
</dbReference>
<keyword evidence="2" id="KW-1185">Reference proteome</keyword>
<dbReference type="Proteomes" id="UP001596505">
    <property type="component" value="Unassembled WGS sequence"/>
</dbReference>
<dbReference type="RefSeq" id="WP_380964898.1">
    <property type="nucleotide sequence ID" value="NZ_JBHTCO010000004.1"/>
</dbReference>
<comment type="caution">
    <text evidence="1">The sequence shown here is derived from an EMBL/GenBank/DDBJ whole genome shotgun (WGS) entry which is preliminary data.</text>
</comment>
<gene>
    <name evidence="1" type="ORF">ACFQRG_06450</name>
</gene>
<dbReference type="PANTHER" id="PTHR38448:SF1">
    <property type="entry name" value="YLBF FAMILY REGULATOR"/>
    <property type="match status" value="1"/>
</dbReference>
<dbReference type="InterPro" id="IPR052767">
    <property type="entry name" value="Bact_com_dev_regulator"/>
</dbReference>
<dbReference type="Pfam" id="PF06133">
    <property type="entry name" value="Com_YlbF"/>
    <property type="match status" value="1"/>
</dbReference>
<name>A0ABW2PT84_9BACL</name>